<comment type="caution">
    <text evidence="2">The sequence shown here is derived from an EMBL/GenBank/DDBJ whole genome shotgun (WGS) entry which is preliminary data.</text>
</comment>
<feature type="compositionally biased region" description="Acidic residues" evidence="1">
    <location>
        <begin position="1"/>
        <end position="18"/>
    </location>
</feature>
<dbReference type="EMBL" id="CAXAMM010021324">
    <property type="protein sequence ID" value="CAK9049719.1"/>
    <property type="molecule type" value="Genomic_DNA"/>
</dbReference>
<gene>
    <name evidence="2" type="ORF">SCF082_LOCUS27527</name>
</gene>
<feature type="compositionally biased region" description="Gly residues" evidence="1">
    <location>
        <begin position="49"/>
        <end position="60"/>
    </location>
</feature>
<proteinExistence type="predicted"/>
<feature type="compositionally biased region" description="Acidic residues" evidence="1">
    <location>
        <begin position="25"/>
        <end position="38"/>
    </location>
</feature>
<feature type="compositionally biased region" description="Acidic residues" evidence="1">
    <location>
        <begin position="565"/>
        <end position="576"/>
    </location>
</feature>
<accession>A0ABP0MHX8</accession>
<feature type="compositionally biased region" description="Polar residues" evidence="1">
    <location>
        <begin position="451"/>
        <end position="466"/>
    </location>
</feature>
<evidence type="ECO:0000313" key="3">
    <source>
        <dbReference type="Proteomes" id="UP001642464"/>
    </source>
</evidence>
<feature type="compositionally biased region" description="Polar residues" evidence="1">
    <location>
        <begin position="418"/>
        <end position="427"/>
    </location>
</feature>
<feature type="region of interest" description="Disordered" evidence="1">
    <location>
        <begin position="383"/>
        <end position="484"/>
    </location>
</feature>
<feature type="region of interest" description="Disordered" evidence="1">
    <location>
        <begin position="544"/>
        <end position="582"/>
    </location>
</feature>
<evidence type="ECO:0000313" key="2">
    <source>
        <dbReference type="EMBL" id="CAK9049719.1"/>
    </source>
</evidence>
<feature type="region of interest" description="Disordered" evidence="1">
    <location>
        <begin position="1"/>
        <end position="127"/>
    </location>
</feature>
<name>A0ABP0MHX8_9DINO</name>
<organism evidence="2 3">
    <name type="scientific">Durusdinium trenchii</name>
    <dbReference type="NCBI Taxonomy" id="1381693"/>
    <lineage>
        <taxon>Eukaryota</taxon>
        <taxon>Sar</taxon>
        <taxon>Alveolata</taxon>
        <taxon>Dinophyceae</taxon>
        <taxon>Suessiales</taxon>
        <taxon>Symbiodiniaceae</taxon>
        <taxon>Durusdinium</taxon>
    </lineage>
</organism>
<feature type="compositionally biased region" description="Gly residues" evidence="1">
    <location>
        <begin position="98"/>
        <end position="107"/>
    </location>
</feature>
<sequence length="837" mass="92810">MFFDEDLYGAEEAADFENFDGAAFMEEDEEEEEPDLTEVYDFGAPAEAGHGGGTAAGSGPDGPRDGDGGGPAGSPAASTSRMAPSTSGGSQRRRRGSRGSGSGGGSGTKPRWRSGHIPAPPSFDGNIEQEPFCLRHYRRALTRWVTITKEYPPANEQALRALDALTGDAALELEEVEDSRYNTEHGISTLLADLEISFGEKELFRKGGLIREFESLVRMQGESVNAFVRRFRLMERKLKDAQLPQYPEETRAVKLLDGLKLEERATAQLLLAAGNKYNFRFSGHHLGVRLDEWPSELPTWPCQLPFMQHQLPDVWAPTASPVKAQELPSARHPAVRPPLHGSEGTSSEMAAQLACSFDAPDGLRAECLEGGASLLRHQPEAQLEGHGAPPVHGPLDGNYHDDDCSGSDGAEPAGDDQVPSQSGQLSTRAGIPQRSEREDLRLLRLPGSDVRGNTSEDQSKGQPFSEDSTRTKAKAKATGKAKAKNWTQQVFTNNLMRQMQEQLRQELQQSMGNMVYPKATMPPPPETASVHSGQRWEQLNWQNPNQAQSDEQWQDPEYEWGTPAYEDEDPDEEQPDLEAMSTHGSPDAPLTFEDQGFEVMKPGKQKRLLGTLRGLQRIWCVEHTIYENCLASAIRLRRHKADIIEVFAGKGNITARALEMNLRALQPVDECCGIRLDCKVEDDEAPDDEATKEEDYLDLNKDTERWRPLLMEAAQRLEGKVAVSAYIKPSAFLEQIKALVPWHLELAQIYRLPKARRMPARKLMETPNITHRGAALLFQDNTISVESQSIELLPAGQTQTRFDRAVRVAIFLYGKPLALTTAAQRRAVRVQRIQDAQ</sequence>
<dbReference type="Proteomes" id="UP001642464">
    <property type="component" value="Unassembled WGS sequence"/>
</dbReference>
<reference evidence="2 3" key="1">
    <citation type="submission" date="2024-02" db="EMBL/GenBank/DDBJ databases">
        <authorList>
            <person name="Chen Y."/>
            <person name="Shah S."/>
            <person name="Dougan E. K."/>
            <person name="Thang M."/>
            <person name="Chan C."/>
        </authorList>
    </citation>
    <scope>NUCLEOTIDE SEQUENCE [LARGE SCALE GENOMIC DNA]</scope>
</reference>
<protein>
    <submittedName>
        <fullName evidence="2">Copia protein</fullName>
    </submittedName>
</protein>
<keyword evidence="3" id="KW-1185">Reference proteome</keyword>
<feature type="region of interest" description="Disordered" evidence="1">
    <location>
        <begin position="326"/>
        <end position="347"/>
    </location>
</feature>
<evidence type="ECO:0000256" key="1">
    <source>
        <dbReference type="SAM" id="MobiDB-lite"/>
    </source>
</evidence>
<feature type="compositionally biased region" description="Basic residues" evidence="1">
    <location>
        <begin position="471"/>
        <end position="483"/>
    </location>
</feature>